<feature type="compositionally biased region" description="Polar residues" evidence="1">
    <location>
        <begin position="146"/>
        <end position="165"/>
    </location>
</feature>
<evidence type="ECO:0000313" key="4">
    <source>
        <dbReference type="Proteomes" id="UP000196521"/>
    </source>
</evidence>
<accession>A0A6J7ZH75</accession>
<dbReference type="Proteomes" id="UP000196521">
    <property type="component" value="Chromosome"/>
</dbReference>
<dbReference type="RefSeq" id="WP_026787614.1">
    <property type="nucleotide sequence ID" value="NZ_LR812490.1"/>
</dbReference>
<feature type="region of interest" description="Disordered" evidence="1">
    <location>
        <begin position="34"/>
        <end position="68"/>
    </location>
</feature>
<evidence type="ECO:0000313" key="3">
    <source>
        <dbReference type="EMBL" id="CAC5343216.1"/>
    </source>
</evidence>
<keyword evidence="2" id="KW-0732">Signal</keyword>
<name>A0A6J7ZH75_PLARU</name>
<evidence type="ECO:0000256" key="1">
    <source>
        <dbReference type="SAM" id="MobiDB-lite"/>
    </source>
</evidence>
<reference evidence="3" key="1">
    <citation type="submission" date="2020-05" db="EMBL/GenBank/DDBJ databases">
        <authorList>
            <consortium name="Genoscope - CEA"/>
            <person name="William W."/>
        </authorList>
    </citation>
    <scope>NUCLEOTIDE SEQUENCE [LARGE SCALE GENOMIC DNA]</scope>
    <source>
        <strain evidence="3">PCC 7821</strain>
    </source>
</reference>
<keyword evidence="4" id="KW-1185">Reference proteome</keyword>
<feature type="chain" id="PRO_5028860767" evidence="2">
    <location>
        <begin position="31"/>
        <end position="165"/>
    </location>
</feature>
<dbReference type="EMBL" id="CZCZ02000013">
    <property type="protein sequence ID" value="CAC5343216.1"/>
    <property type="molecule type" value="Genomic_DNA"/>
</dbReference>
<feature type="signal peptide" evidence="2">
    <location>
        <begin position="1"/>
        <end position="30"/>
    </location>
</feature>
<sequence length="165" mass="18016">MQISSPQKRHKFAQPMALLMSGLLMIPVLSSCGGSKSYSNPPPPVDDTRGGAVAPPPPQQPQAKQGFSNGQKVAVLVGAAALYYIYNQHKDRTEQGAQGQYYLSKNGRVYYRDAEGRAHWVTPPAEGIQVLEEQAKPYQDFEGYNGRSTGLNINDVVQNSVPPTR</sequence>
<evidence type="ECO:0000256" key="2">
    <source>
        <dbReference type="SAM" id="SignalP"/>
    </source>
</evidence>
<gene>
    <name evidence="3" type="ORF">PLAN_30442</name>
</gene>
<proteinExistence type="predicted"/>
<comment type="caution">
    <text evidence="3">The sequence shown here is derived from an EMBL/GenBank/DDBJ whole genome shotgun (WGS) entry which is preliminary data.</text>
</comment>
<organism evidence="3 4">
    <name type="scientific">Planktothrix rubescens CCAP 1459/22</name>
    <dbReference type="NCBI Taxonomy" id="329571"/>
    <lineage>
        <taxon>Bacteria</taxon>
        <taxon>Bacillati</taxon>
        <taxon>Cyanobacteriota</taxon>
        <taxon>Cyanophyceae</taxon>
        <taxon>Oscillatoriophycideae</taxon>
        <taxon>Oscillatoriales</taxon>
        <taxon>Microcoleaceae</taxon>
        <taxon>Planktothrix</taxon>
    </lineage>
</organism>
<feature type="region of interest" description="Disordered" evidence="1">
    <location>
        <begin position="141"/>
        <end position="165"/>
    </location>
</feature>
<dbReference type="EMBL" id="LR812490">
    <property type="protein sequence ID" value="CAC5343216.1"/>
    <property type="molecule type" value="Genomic_DNA"/>
</dbReference>
<protein>
    <submittedName>
        <fullName evidence="3">Uncharacterized protein</fullName>
    </submittedName>
</protein>
<dbReference type="AlphaFoldDB" id="A0A6J7ZH75"/>